<evidence type="ECO:0000313" key="4">
    <source>
        <dbReference type="Proteomes" id="UP000192247"/>
    </source>
</evidence>
<dbReference type="SUPFAM" id="SSF46938">
    <property type="entry name" value="CRAL/TRIO N-terminal domain"/>
    <property type="match status" value="1"/>
</dbReference>
<dbReference type="SUPFAM" id="SSF52087">
    <property type="entry name" value="CRAL/TRIO domain"/>
    <property type="match status" value="1"/>
</dbReference>
<dbReference type="EMBL" id="MNPL01001814">
    <property type="protein sequence ID" value="OQR78800.1"/>
    <property type="molecule type" value="Genomic_DNA"/>
</dbReference>
<organism evidence="3 4">
    <name type="scientific">Tropilaelaps mercedesae</name>
    <dbReference type="NCBI Taxonomy" id="418985"/>
    <lineage>
        <taxon>Eukaryota</taxon>
        <taxon>Metazoa</taxon>
        <taxon>Ecdysozoa</taxon>
        <taxon>Arthropoda</taxon>
        <taxon>Chelicerata</taxon>
        <taxon>Arachnida</taxon>
        <taxon>Acari</taxon>
        <taxon>Parasitiformes</taxon>
        <taxon>Mesostigmata</taxon>
        <taxon>Gamasina</taxon>
        <taxon>Dermanyssoidea</taxon>
        <taxon>Laelapidae</taxon>
        <taxon>Tropilaelaps</taxon>
    </lineage>
</organism>
<dbReference type="OrthoDB" id="75724at2759"/>
<dbReference type="InterPro" id="IPR036273">
    <property type="entry name" value="CRAL/TRIO_N_dom_sf"/>
</dbReference>
<feature type="domain" description="CRAL-TRIO" evidence="1">
    <location>
        <begin position="107"/>
        <end position="264"/>
    </location>
</feature>
<dbReference type="CDD" id="cd00170">
    <property type="entry name" value="SEC14"/>
    <property type="match status" value="1"/>
</dbReference>
<gene>
    <name evidence="3" type="ORF">BIW11_06169</name>
</gene>
<accession>A0A1V9XZB3</accession>
<evidence type="ECO:0000313" key="3">
    <source>
        <dbReference type="EMBL" id="OQR78800.1"/>
    </source>
</evidence>
<keyword evidence="4" id="KW-1185">Reference proteome</keyword>
<dbReference type="AlphaFoldDB" id="A0A1V9XZB3"/>
<reference evidence="3 4" key="1">
    <citation type="journal article" date="2017" name="Gigascience">
        <title>Draft genome of the honey bee ectoparasitic mite, Tropilaelaps mercedesae, is shaped by the parasitic life history.</title>
        <authorList>
            <person name="Dong X."/>
            <person name="Armstrong S.D."/>
            <person name="Xia D."/>
            <person name="Makepeace B.L."/>
            <person name="Darby A.C."/>
            <person name="Kadowaki T."/>
        </authorList>
    </citation>
    <scope>NUCLEOTIDE SEQUENCE [LARGE SCALE GENOMIC DNA]</scope>
    <source>
        <strain evidence="3">Wuxi-XJTLU</strain>
    </source>
</reference>
<dbReference type="Gene3D" id="3.40.525.10">
    <property type="entry name" value="CRAL-TRIO lipid binding domain"/>
    <property type="match status" value="1"/>
</dbReference>
<dbReference type="PANTHER" id="PTHR46384">
    <property type="entry name" value="MOTILE SPERM DOMAIN-CONTAINING PROTEIN 2"/>
    <property type="match status" value="1"/>
</dbReference>
<dbReference type="InParanoid" id="A0A1V9XZB3"/>
<dbReference type="InterPro" id="IPR000535">
    <property type="entry name" value="MSP_dom"/>
</dbReference>
<dbReference type="SUPFAM" id="SSF49354">
    <property type="entry name" value="PapD-like"/>
    <property type="match status" value="1"/>
</dbReference>
<sequence>MVQLLEPDPFEEKGMSVTKLDVEEFREKLLPEIEREKIKLVHYCAELYHPKDVEMIKANYEICRRYVRHRRRDIGAAVEMAKKSLQWRNEFGVNALGIDAKLSDISEANIYQLYLNVGCFIPFKKDKLGSQCIIFRTKLHRKNPDRALDMKRYLVFWVEKFLYEKNCPRMTFVFDSTDATYSSMDLEQVTFIIELFSSYYPWALGHVIVYNMPWMFKTVWSGIQALIPSEGADRFKFCDGKDIYNWIDPECLPDFMGGTETLPFRELSLEDIEAVLVDPEIEKRICSTPTITKFYRDNFGLFIPTHLAKGDKAMSIFSCRPDDYLPFKASGGVQTASFELTNCSPDGRPLVFKVKVNCLQGYSVKPFCGFLEKGTSVTITVNKELAHPVTTQDKLLIQSASVDQPLTGAQLSEYWQHVKPENLYQRKLRCCLADEMKGIDHVISPNKAVFAAGVKGRDPTGSLEKQVAELSARYRIQQIFNSVMCCLLILNFAITFHSKMCYGKDSRARWYYRVAVQQDNLALAIQIERVQ</sequence>
<feature type="non-terminal residue" evidence="3">
    <location>
        <position position="531"/>
    </location>
</feature>
<name>A0A1V9XZB3_9ACAR</name>
<dbReference type="Pfam" id="PF00635">
    <property type="entry name" value="Motile_Sperm"/>
    <property type="match status" value="1"/>
</dbReference>
<dbReference type="InterPro" id="IPR053012">
    <property type="entry name" value="ER-organelle_contact"/>
</dbReference>
<dbReference type="InterPro" id="IPR008962">
    <property type="entry name" value="PapD-like_sf"/>
</dbReference>
<evidence type="ECO:0000259" key="2">
    <source>
        <dbReference type="PROSITE" id="PS50202"/>
    </source>
</evidence>
<dbReference type="InterPro" id="IPR036865">
    <property type="entry name" value="CRAL-TRIO_dom_sf"/>
</dbReference>
<dbReference type="GO" id="GO:0140284">
    <property type="term" value="C:endoplasmic reticulum-endosome membrane contact site"/>
    <property type="evidence" value="ECO:0007669"/>
    <property type="project" value="TreeGrafter"/>
</dbReference>
<dbReference type="SMART" id="SM00516">
    <property type="entry name" value="SEC14"/>
    <property type="match status" value="1"/>
</dbReference>
<dbReference type="GO" id="GO:0012505">
    <property type="term" value="C:endomembrane system"/>
    <property type="evidence" value="ECO:0007669"/>
    <property type="project" value="TreeGrafter"/>
</dbReference>
<feature type="domain" description="MSP" evidence="2">
    <location>
        <begin position="316"/>
        <end position="433"/>
    </location>
</feature>
<dbReference type="PANTHER" id="PTHR46384:SF1">
    <property type="entry name" value="MOTILE SPERM DOMAIN-CONTAINING PROTEIN 2"/>
    <property type="match status" value="1"/>
</dbReference>
<dbReference type="Gene3D" id="2.60.40.10">
    <property type="entry name" value="Immunoglobulins"/>
    <property type="match status" value="1"/>
</dbReference>
<dbReference type="FunCoup" id="A0A1V9XZB3">
    <property type="interactions" value="904"/>
</dbReference>
<dbReference type="STRING" id="418985.A0A1V9XZB3"/>
<dbReference type="InterPro" id="IPR001251">
    <property type="entry name" value="CRAL-TRIO_dom"/>
</dbReference>
<dbReference type="InterPro" id="IPR013783">
    <property type="entry name" value="Ig-like_fold"/>
</dbReference>
<dbReference type="Proteomes" id="UP000192247">
    <property type="component" value="Unassembled WGS sequence"/>
</dbReference>
<dbReference type="PROSITE" id="PS50202">
    <property type="entry name" value="MSP"/>
    <property type="match status" value="1"/>
</dbReference>
<comment type="caution">
    <text evidence="3">The sequence shown here is derived from an EMBL/GenBank/DDBJ whole genome shotgun (WGS) entry which is preliminary data.</text>
</comment>
<dbReference type="Pfam" id="PF00650">
    <property type="entry name" value="CRAL_TRIO"/>
    <property type="match status" value="1"/>
</dbReference>
<proteinExistence type="predicted"/>
<dbReference type="PROSITE" id="PS50191">
    <property type="entry name" value="CRAL_TRIO"/>
    <property type="match status" value="1"/>
</dbReference>
<protein>
    <submittedName>
        <fullName evidence="3">Motile sperm domain-containing protein 2-like</fullName>
    </submittedName>
</protein>
<evidence type="ECO:0000259" key="1">
    <source>
        <dbReference type="PROSITE" id="PS50191"/>
    </source>
</evidence>